<reference evidence="4 5" key="1">
    <citation type="submission" date="2017-10" db="EMBL/GenBank/DDBJ databases">
        <title>Draft genome of Longibacter Salinarum.</title>
        <authorList>
            <person name="Goh K.M."/>
            <person name="Shamsir M.S."/>
            <person name="Lim S.W."/>
        </authorList>
    </citation>
    <scope>NUCLEOTIDE SEQUENCE [LARGE SCALE GENOMIC DNA]</scope>
    <source>
        <strain evidence="4 5">KCTC 52045</strain>
    </source>
</reference>
<feature type="region of interest" description="Disordered" evidence="3">
    <location>
        <begin position="45"/>
        <end position="71"/>
    </location>
</feature>
<evidence type="ECO:0008006" key="6">
    <source>
        <dbReference type="Google" id="ProtNLM"/>
    </source>
</evidence>
<evidence type="ECO:0000313" key="4">
    <source>
        <dbReference type="EMBL" id="PEN15174.1"/>
    </source>
</evidence>
<sequence>MAGPSAEDIIHAFARAVRDSLEKGESVRVPGLGRFDIEHRQSQMVETDEGEATMAPPRDVISFTPDSGTTS</sequence>
<accession>A0A2A8D2T4</accession>
<gene>
    <name evidence="4" type="ORF">CRI94_02505</name>
</gene>
<dbReference type="RefSeq" id="WP_098074073.1">
    <property type="nucleotide sequence ID" value="NZ_PDEQ01000001.1"/>
</dbReference>
<keyword evidence="5" id="KW-1185">Reference proteome</keyword>
<dbReference type="Gene3D" id="4.10.520.10">
    <property type="entry name" value="IHF-like DNA-binding proteins"/>
    <property type="match status" value="1"/>
</dbReference>
<comment type="similarity">
    <text evidence="1">Belongs to the bacterial histone-like protein family.</text>
</comment>
<dbReference type="InterPro" id="IPR010992">
    <property type="entry name" value="IHF-like_DNA-bd_dom_sf"/>
</dbReference>
<evidence type="ECO:0000256" key="3">
    <source>
        <dbReference type="SAM" id="MobiDB-lite"/>
    </source>
</evidence>
<dbReference type="Proteomes" id="UP000220102">
    <property type="component" value="Unassembled WGS sequence"/>
</dbReference>
<dbReference type="GO" id="GO:0030527">
    <property type="term" value="F:structural constituent of chromatin"/>
    <property type="evidence" value="ECO:0007669"/>
    <property type="project" value="InterPro"/>
</dbReference>
<name>A0A2A8D2T4_9BACT</name>
<evidence type="ECO:0000256" key="1">
    <source>
        <dbReference type="ARBA" id="ARBA00010529"/>
    </source>
</evidence>
<dbReference type="AlphaFoldDB" id="A0A2A8D2T4"/>
<organism evidence="4 5">
    <name type="scientific">Longibacter salinarum</name>
    <dbReference type="NCBI Taxonomy" id="1850348"/>
    <lineage>
        <taxon>Bacteria</taxon>
        <taxon>Pseudomonadati</taxon>
        <taxon>Rhodothermota</taxon>
        <taxon>Rhodothermia</taxon>
        <taxon>Rhodothermales</taxon>
        <taxon>Salisaetaceae</taxon>
        <taxon>Longibacter</taxon>
    </lineage>
</organism>
<keyword evidence="2" id="KW-0238">DNA-binding</keyword>
<protein>
    <recommendedName>
        <fullName evidence="6">DNA-binding protein</fullName>
    </recommendedName>
</protein>
<dbReference type="Pfam" id="PF00216">
    <property type="entry name" value="Bac_DNA_binding"/>
    <property type="match status" value="1"/>
</dbReference>
<evidence type="ECO:0000313" key="5">
    <source>
        <dbReference type="Proteomes" id="UP000220102"/>
    </source>
</evidence>
<evidence type="ECO:0000256" key="2">
    <source>
        <dbReference type="ARBA" id="ARBA00023125"/>
    </source>
</evidence>
<comment type="caution">
    <text evidence="4">The sequence shown here is derived from an EMBL/GenBank/DDBJ whole genome shotgun (WGS) entry which is preliminary data.</text>
</comment>
<dbReference type="GO" id="GO:0003677">
    <property type="term" value="F:DNA binding"/>
    <property type="evidence" value="ECO:0007669"/>
    <property type="project" value="UniProtKB-KW"/>
</dbReference>
<dbReference type="SUPFAM" id="SSF47729">
    <property type="entry name" value="IHF-like DNA-binding proteins"/>
    <property type="match status" value="1"/>
</dbReference>
<dbReference type="InterPro" id="IPR000119">
    <property type="entry name" value="Hist_DNA-bd"/>
</dbReference>
<proteinExistence type="inferred from homology"/>
<dbReference type="OrthoDB" id="1495775at2"/>
<dbReference type="EMBL" id="PDEQ01000001">
    <property type="protein sequence ID" value="PEN15174.1"/>
    <property type="molecule type" value="Genomic_DNA"/>
</dbReference>